<dbReference type="EMBL" id="JAIFTL010000269">
    <property type="protein sequence ID" value="KAG9320659.1"/>
    <property type="molecule type" value="Genomic_DNA"/>
</dbReference>
<evidence type="ECO:0000256" key="7">
    <source>
        <dbReference type="SAM" id="MobiDB-lite"/>
    </source>
</evidence>
<evidence type="ECO:0000256" key="3">
    <source>
        <dbReference type="ARBA" id="ARBA00022729"/>
    </source>
</evidence>
<feature type="transmembrane region" description="Helical" evidence="8">
    <location>
        <begin position="180"/>
        <end position="203"/>
    </location>
</feature>
<dbReference type="Pfam" id="PF01822">
    <property type="entry name" value="WSC"/>
    <property type="match status" value="1"/>
</dbReference>
<feature type="compositionally biased region" description="Basic and acidic residues" evidence="7">
    <location>
        <begin position="353"/>
        <end position="363"/>
    </location>
</feature>
<dbReference type="PANTHER" id="PTHR24269">
    <property type="entry name" value="KREMEN PROTEIN"/>
    <property type="match status" value="1"/>
</dbReference>
<dbReference type="PANTHER" id="PTHR24269:SF16">
    <property type="entry name" value="PROTEIN SLG1"/>
    <property type="match status" value="1"/>
</dbReference>
<organism evidence="11 12">
    <name type="scientific">Mortierella alpina</name>
    <name type="common">Oleaginous fungus</name>
    <name type="synonym">Mortierella renispora</name>
    <dbReference type="NCBI Taxonomy" id="64518"/>
    <lineage>
        <taxon>Eukaryota</taxon>
        <taxon>Fungi</taxon>
        <taxon>Fungi incertae sedis</taxon>
        <taxon>Mucoromycota</taxon>
        <taxon>Mortierellomycotina</taxon>
        <taxon>Mortierellomycetes</taxon>
        <taxon>Mortierellales</taxon>
        <taxon>Mortierellaceae</taxon>
        <taxon>Mortierella</taxon>
    </lineage>
</organism>
<protein>
    <recommendedName>
        <fullName evidence="10">WSC domain-containing protein</fullName>
    </recommendedName>
</protein>
<keyword evidence="4 8" id="KW-1133">Transmembrane helix</keyword>
<reference evidence="11" key="1">
    <citation type="submission" date="2021-07" db="EMBL/GenBank/DDBJ databases">
        <title>Draft genome of Mortierella alpina, strain LL118, isolated from an aspen leaf litter sample.</title>
        <authorList>
            <person name="Yang S."/>
            <person name="Vinatzer B.A."/>
        </authorList>
    </citation>
    <scope>NUCLEOTIDE SEQUENCE</scope>
    <source>
        <strain evidence="11">LL118</strain>
    </source>
</reference>
<comment type="caution">
    <text evidence="11">The sequence shown here is derived from an EMBL/GenBank/DDBJ whole genome shotgun (WGS) entry which is preliminary data.</text>
</comment>
<dbReference type="Proteomes" id="UP000717515">
    <property type="component" value="Unassembled WGS sequence"/>
</dbReference>
<evidence type="ECO:0000256" key="9">
    <source>
        <dbReference type="SAM" id="SignalP"/>
    </source>
</evidence>
<accession>A0A9P7ZYF9</accession>
<feature type="chain" id="PRO_5040126676" description="WSC domain-containing protein" evidence="9">
    <location>
        <begin position="18"/>
        <end position="405"/>
    </location>
</feature>
<proteinExistence type="predicted"/>
<name>A0A9P7ZYF9_MORAP</name>
<dbReference type="PROSITE" id="PS51212">
    <property type="entry name" value="WSC"/>
    <property type="match status" value="1"/>
</dbReference>
<evidence type="ECO:0000256" key="8">
    <source>
        <dbReference type="SAM" id="Phobius"/>
    </source>
</evidence>
<keyword evidence="3 9" id="KW-0732">Signal</keyword>
<feature type="region of interest" description="Disordered" evidence="7">
    <location>
        <begin position="327"/>
        <end position="405"/>
    </location>
</feature>
<feature type="compositionally biased region" description="Pro residues" evidence="7">
    <location>
        <begin position="258"/>
        <end position="272"/>
    </location>
</feature>
<evidence type="ECO:0000256" key="5">
    <source>
        <dbReference type="ARBA" id="ARBA00023136"/>
    </source>
</evidence>
<dbReference type="AlphaFoldDB" id="A0A9P7ZYF9"/>
<evidence type="ECO:0000259" key="10">
    <source>
        <dbReference type="PROSITE" id="PS51212"/>
    </source>
</evidence>
<feature type="compositionally biased region" description="Basic and acidic residues" evidence="7">
    <location>
        <begin position="374"/>
        <end position="384"/>
    </location>
</feature>
<evidence type="ECO:0000256" key="1">
    <source>
        <dbReference type="ARBA" id="ARBA00004167"/>
    </source>
</evidence>
<feature type="compositionally biased region" description="Polar residues" evidence="7">
    <location>
        <begin position="247"/>
        <end position="256"/>
    </location>
</feature>
<evidence type="ECO:0000256" key="6">
    <source>
        <dbReference type="ARBA" id="ARBA00023180"/>
    </source>
</evidence>
<evidence type="ECO:0000313" key="11">
    <source>
        <dbReference type="EMBL" id="KAG9320659.1"/>
    </source>
</evidence>
<keyword evidence="6" id="KW-0325">Glycoprotein</keyword>
<feature type="region of interest" description="Disordered" evidence="7">
    <location>
        <begin position="123"/>
        <end position="158"/>
    </location>
</feature>
<keyword evidence="5 8" id="KW-0472">Membrane</keyword>
<evidence type="ECO:0000256" key="2">
    <source>
        <dbReference type="ARBA" id="ARBA00022692"/>
    </source>
</evidence>
<dbReference type="InterPro" id="IPR002889">
    <property type="entry name" value="WSC_carb-bd"/>
</dbReference>
<dbReference type="GO" id="GO:0005886">
    <property type="term" value="C:plasma membrane"/>
    <property type="evidence" value="ECO:0007669"/>
    <property type="project" value="TreeGrafter"/>
</dbReference>
<feature type="region of interest" description="Disordered" evidence="7">
    <location>
        <begin position="247"/>
        <end position="314"/>
    </location>
</feature>
<evidence type="ECO:0000313" key="12">
    <source>
        <dbReference type="Proteomes" id="UP000717515"/>
    </source>
</evidence>
<feature type="compositionally biased region" description="Low complexity" evidence="7">
    <location>
        <begin position="129"/>
        <end position="145"/>
    </location>
</feature>
<feature type="domain" description="WSC" evidence="10">
    <location>
        <begin position="22"/>
        <end position="116"/>
    </location>
</feature>
<feature type="signal peptide" evidence="9">
    <location>
        <begin position="1"/>
        <end position="17"/>
    </location>
</feature>
<evidence type="ECO:0000256" key="4">
    <source>
        <dbReference type="ARBA" id="ARBA00022989"/>
    </source>
</evidence>
<dbReference type="InterPro" id="IPR051836">
    <property type="entry name" value="Kremen_rcpt"/>
</dbReference>
<dbReference type="SMART" id="SM00321">
    <property type="entry name" value="WSC"/>
    <property type="match status" value="1"/>
</dbReference>
<comment type="subcellular location">
    <subcellularLocation>
        <location evidence="1">Membrane</location>
        <topology evidence="1">Single-pass membrane protein</topology>
    </subcellularLocation>
</comment>
<sequence>MKHLLLLLLLVSSPWTGLRVQAQIAVGCFQGQPDSSVGADSKTYQDIYMSQGACTNFCKSNGSAYALTLDGSTCRCSNTPPQDANKVEDSKCDKPCMGYPFEMCGGSSSNVLANVLLIGSSAAPPPPSANNGGSSNPGSEGSDSSKNGNNTTQPANNKEKVLNANTSEESSTSSGGGAGAGAIAASIMAVFGFALLFAVAMVLSKRRRQRRAQAAWTENMLLPSSLVHCSEDERSSHDYSRSAPLYRSNSVSQHGSVPSPPANVHYPPPPVLHPRQGGTTHMQQPSYPPPLLASHYNMRGGQYQPYPMPSMTTQQPYEQNHYHSLNHKEPVSASPPPFNRGPQALQHPSAAGEDDHERLERSFSHQSTRSMRPIRRDSIQRDSLDSCASGMRVMNPDSRFYGPDS</sequence>
<gene>
    <name evidence="11" type="ORF">KVV02_004408</name>
</gene>
<keyword evidence="2 8" id="KW-0812">Transmembrane</keyword>
<feature type="compositionally biased region" description="Polar residues" evidence="7">
    <location>
        <begin position="146"/>
        <end position="156"/>
    </location>
</feature>